<organism evidence="1 2">
    <name type="scientific">Caerostris extrusa</name>
    <name type="common">Bark spider</name>
    <name type="synonym">Caerostris bankana</name>
    <dbReference type="NCBI Taxonomy" id="172846"/>
    <lineage>
        <taxon>Eukaryota</taxon>
        <taxon>Metazoa</taxon>
        <taxon>Ecdysozoa</taxon>
        <taxon>Arthropoda</taxon>
        <taxon>Chelicerata</taxon>
        <taxon>Arachnida</taxon>
        <taxon>Araneae</taxon>
        <taxon>Araneomorphae</taxon>
        <taxon>Entelegynae</taxon>
        <taxon>Araneoidea</taxon>
        <taxon>Araneidae</taxon>
        <taxon>Caerostris</taxon>
    </lineage>
</organism>
<evidence type="ECO:0000313" key="2">
    <source>
        <dbReference type="Proteomes" id="UP001054945"/>
    </source>
</evidence>
<accession>A0AAV4XTG5</accession>
<keyword evidence="2" id="KW-1185">Reference proteome</keyword>
<sequence length="106" mass="12870">MNAQNIIILHRRLPPSHFKNFVETHREYRPTTAKRHAFGIFTSKRQIFENQKIESRFLNSLYLLRLFWRYFCSSDAEAITFERNKKDREGPWESILWAETCFSEIL</sequence>
<protein>
    <submittedName>
        <fullName evidence="1">Uncharacterized protein</fullName>
    </submittedName>
</protein>
<dbReference type="Proteomes" id="UP001054945">
    <property type="component" value="Unassembled WGS sequence"/>
</dbReference>
<evidence type="ECO:0000313" key="1">
    <source>
        <dbReference type="EMBL" id="GIY98019.1"/>
    </source>
</evidence>
<dbReference type="EMBL" id="BPLR01018243">
    <property type="protein sequence ID" value="GIY98019.1"/>
    <property type="molecule type" value="Genomic_DNA"/>
</dbReference>
<name>A0AAV4XTG5_CAEEX</name>
<dbReference type="AlphaFoldDB" id="A0AAV4XTG5"/>
<proteinExistence type="predicted"/>
<comment type="caution">
    <text evidence="1">The sequence shown here is derived from an EMBL/GenBank/DDBJ whole genome shotgun (WGS) entry which is preliminary data.</text>
</comment>
<gene>
    <name evidence="1" type="ORF">CEXT_165221</name>
</gene>
<reference evidence="1 2" key="1">
    <citation type="submission" date="2021-06" db="EMBL/GenBank/DDBJ databases">
        <title>Caerostris extrusa draft genome.</title>
        <authorList>
            <person name="Kono N."/>
            <person name="Arakawa K."/>
        </authorList>
    </citation>
    <scope>NUCLEOTIDE SEQUENCE [LARGE SCALE GENOMIC DNA]</scope>
</reference>